<protein>
    <submittedName>
        <fullName evidence="2">Uncharacterized protein</fullName>
    </submittedName>
</protein>
<dbReference type="OrthoDB" id="8101404at2"/>
<reference evidence="2 3" key="1">
    <citation type="submission" date="2017-03" db="EMBL/GenBank/DDBJ databases">
        <title>Genome analysis of Rhizobial strains effectives or ineffectives for nitrogen fixation isolated from bean seeds.</title>
        <authorList>
            <person name="Peralta H."/>
            <person name="Aguilar-Vera A."/>
            <person name="Mora Y."/>
            <person name="Vargas-Lagunas C."/>
            <person name="Girard L."/>
            <person name="Mora J."/>
        </authorList>
    </citation>
    <scope>NUCLEOTIDE SEQUENCE [LARGE SCALE GENOMIC DNA]</scope>
    <source>
        <strain evidence="2 3">CCGM3</strain>
    </source>
</reference>
<evidence type="ECO:0000256" key="1">
    <source>
        <dbReference type="SAM" id="MobiDB-lite"/>
    </source>
</evidence>
<dbReference type="AlphaFoldDB" id="A0A370KPK1"/>
<organism evidence="2 3">
    <name type="scientific">Rhizobium grahamii</name>
    <dbReference type="NCBI Taxonomy" id="1120045"/>
    <lineage>
        <taxon>Bacteria</taxon>
        <taxon>Pseudomonadati</taxon>
        <taxon>Pseudomonadota</taxon>
        <taxon>Alphaproteobacteria</taxon>
        <taxon>Hyphomicrobiales</taxon>
        <taxon>Rhizobiaceae</taxon>
        <taxon>Rhizobium/Agrobacterium group</taxon>
        <taxon>Rhizobium</taxon>
    </lineage>
</organism>
<accession>A0A370KPK1</accession>
<gene>
    <name evidence="2" type="ORF">B5K06_13335</name>
</gene>
<name>A0A370KPK1_9HYPH</name>
<evidence type="ECO:0000313" key="2">
    <source>
        <dbReference type="EMBL" id="RDJ11272.1"/>
    </source>
</evidence>
<dbReference type="EMBL" id="NAAC01000015">
    <property type="protein sequence ID" value="RDJ11272.1"/>
    <property type="molecule type" value="Genomic_DNA"/>
</dbReference>
<proteinExistence type="predicted"/>
<evidence type="ECO:0000313" key="3">
    <source>
        <dbReference type="Proteomes" id="UP000254939"/>
    </source>
</evidence>
<feature type="region of interest" description="Disordered" evidence="1">
    <location>
        <begin position="123"/>
        <end position="176"/>
    </location>
</feature>
<sequence length="176" mass="18552">MSAILPVDEATVPSLEVFTSHLGHRVSGGFFCAPLHSLLLGTFGCRFRSFKGEMFKESVMQVVGTQVIPEMGGKRGFTIEFVGDGGEVVSVLLRNDETQSVNPRNAVERAKAVMLEIAAATGEATSDPVTARPSARASGDQSTMEEQLDEGLEGTFPASDPVSATGSTVPRGPAKH</sequence>
<comment type="caution">
    <text evidence="2">The sequence shown here is derived from an EMBL/GenBank/DDBJ whole genome shotgun (WGS) entry which is preliminary data.</text>
</comment>
<dbReference type="Proteomes" id="UP000254939">
    <property type="component" value="Unassembled WGS sequence"/>
</dbReference>